<dbReference type="AlphaFoldDB" id="A0A438F053"/>
<gene>
    <name evidence="1" type="ORF">CK203_084983</name>
</gene>
<name>A0A438F053_VITVI</name>
<reference evidence="1 2" key="1">
    <citation type="journal article" date="2018" name="PLoS Genet.">
        <title>Population sequencing reveals clonal diversity and ancestral inbreeding in the grapevine cultivar Chardonnay.</title>
        <authorList>
            <person name="Roach M.J."/>
            <person name="Johnson D.L."/>
            <person name="Bohlmann J."/>
            <person name="van Vuuren H.J."/>
            <person name="Jones S.J."/>
            <person name="Pretorius I.S."/>
            <person name="Schmidt S.A."/>
            <person name="Borneman A.R."/>
        </authorList>
    </citation>
    <scope>NUCLEOTIDE SEQUENCE [LARGE SCALE GENOMIC DNA]</scope>
    <source>
        <strain evidence="2">cv. Chardonnay</strain>
        <tissue evidence="1">Leaf</tissue>
    </source>
</reference>
<organism evidence="1 2">
    <name type="scientific">Vitis vinifera</name>
    <name type="common">Grape</name>
    <dbReference type="NCBI Taxonomy" id="29760"/>
    <lineage>
        <taxon>Eukaryota</taxon>
        <taxon>Viridiplantae</taxon>
        <taxon>Streptophyta</taxon>
        <taxon>Embryophyta</taxon>
        <taxon>Tracheophyta</taxon>
        <taxon>Spermatophyta</taxon>
        <taxon>Magnoliopsida</taxon>
        <taxon>eudicotyledons</taxon>
        <taxon>Gunneridae</taxon>
        <taxon>Pentapetalae</taxon>
        <taxon>rosids</taxon>
        <taxon>Vitales</taxon>
        <taxon>Vitaceae</taxon>
        <taxon>Viteae</taxon>
        <taxon>Vitis</taxon>
    </lineage>
</organism>
<evidence type="ECO:0000313" key="2">
    <source>
        <dbReference type="Proteomes" id="UP000288805"/>
    </source>
</evidence>
<evidence type="ECO:0000313" key="1">
    <source>
        <dbReference type="EMBL" id="RVW53379.1"/>
    </source>
</evidence>
<accession>A0A438F053</accession>
<proteinExistence type="predicted"/>
<protein>
    <submittedName>
        <fullName evidence="1">Uncharacterized protein</fullName>
    </submittedName>
</protein>
<dbReference type="EMBL" id="QGNW01001147">
    <property type="protein sequence ID" value="RVW53379.1"/>
    <property type="molecule type" value="Genomic_DNA"/>
</dbReference>
<sequence length="92" mass="10840">MMIFFKKQLTSGTSLKPFSTTQKLEFWICFRGDMLILSQHPFNINPQVFHHLPYLLLMNPTDSVWMWVDGAATICRDKCNCILCEFNFQSSW</sequence>
<dbReference type="Proteomes" id="UP000288805">
    <property type="component" value="Unassembled WGS sequence"/>
</dbReference>
<comment type="caution">
    <text evidence="1">The sequence shown here is derived from an EMBL/GenBank/DDBJ whole genome shotgun (WGS) entry which is preliminary data.</text>
</comment>